<protein>
    <submittedName>
        <fullName evidence="1">Uncharacterized protein</fullName>
    </submittedName>
</protein>
<dbReference type="AlphaFoldDB" id="A0A1J6IQ08"/>
<comment type="caution">
    <text evidence="1">The sequence shown here is derived from an EMBL/GenBank/DDBJ whole genome shotgun (WGS) entry which is preliminary data.</text>
</comment>
<evidence type="ECO:0000313" key="1">
    <source>
        <dbReference type="EMBL" id="OIT06918.1"/>
    </source>
</evidence>
<dbReference type="Proteomes" id="UP000187609">
    <property type="component" value="Unassembled WGS sequence"/>
</dbReference>
<accession>A0A1J6IQ08</accession>
<dbReference type="Gramene" id="OIT06918">
    <property type="protein sequence ID" value="OIT06918"/>
    <property type="gene ID" value="A4A49_36405"/>
</dbReference>
<dbReference type="InterPro" id="IPR052957">
    <property type="entry name" value="Auxin_embryo_med"/>
</dbReference>
<dbReference type="EMBL" id="MJEQ01037184">
    <property type="protein sequence ID" value="OIT06918.1"/>
    <property type="molecule type" value="Genomic_DNA"/>
</dbReference>
<name>A0A1J6IQ08_NICAT</name>
<dbReference type="PANTHER" id="PTHR32387">
    <property type="entry name" value="WU:FJ29H11"/>
    <property type="match status" value="1"/>
</dbReference>
<gene>
    <name evidence="1" type="ORF">A4A49_36405</name>
</gene>
<dbReference type="PANTHER" id="PTHR32387:SF3">
    <property type="entry name" value="ATP_DNA BINDING PROTEIN"/>
    <property type="match status" value="1"/>
</dbReference>
<proteinExistence type="predicted"/>
<keyword evidence="2" id="KW-1185">Reference proteome</keyword>
<organism evidence="1 2">
    <name type="scientific">Nicotiana attenuata</name>
    <name type="common">Coyote tobacco</name>
    <dbReference type="NCBI Taxonomy" id="49451"/>
    <lineage>
        <taxon>Eukaryota</taxon>
        <taxon>Viridiplantae</taxon>
        <taxon>Streptophyta</taxon>
        <taxon>Embryophyta</taxon>
        <taxon>Tracheophyta</taxon>
        <taxon>Spermatophyta</taxon>
        <taxon>Magnoliopsida</taxon>
        <taxon>eudicotyledons</taxon>
        <taxon>Gunneridae</taxon>
        <taxon>Pentapetalae</taxon>
        <taxon>asterids</taxon>
        <taxon>lamiids</taxon>
        <taxon>Solanales</taxon>
        <taxon>Solanaceae</taxon>
        <taxon>Nicotianoideae</taxon>
        <taxon>Nicotianeae</taxon>
        <taxon>Nicotiana</taxon>
    </lineage>
</organism>
<evidence type="ECO:0000313" key="2">
    <source>
        <dbReference type="Proteomes" id="UP000187609"/>
    </source>
</evidence>
<reference evidence="1" key="1">
    <citation type="submission" date="2016-11" db="EMBL/GenBank/DDBJ databases">
        <title>The genome of Nicotiana attenuata.</title>
        <authorList>
            <person name="Xu S."/>
            <person name="Brockmoeller T."/>
            <person name="Gaquerel E."/>
            <person name="Navarro A."/>
            <person name="Kuhl H."/>
            <person name="Gase K."/>
            <person name="Ling Z."/>
            <person name="Zhou W."/>
            <person name="Kreitzer C."/>
            <person name="Stanke M."/>
            <person name="Tang H."/>
            <person name="Lyons E."/>
            <person name="Pandey P."/>
            <person name="Pandey S.P."/>
            <person name="Timmermann B."/>
            <person name="Baldwin I.T."/>
        </authorList>
    </citation>
    <scope>NUCLEOTIDE SEQUENCE [LARGE SCALE GENOMIC DNA]</scope>
    <source>
        <strain evidence="1">UT</strain>
    </source>
</reference>
<dbReference type="OMA" id="SRITRWD"/>
<dbReference type="STRING" id="49451.A0A1J6IQ08"/>
<sequence>MYCRSNKECGMYWHSGCVTITRIYKYLSKFNWEPTKEDPRNIWIPNAGNDGEWVNPDDCVLHDKSCFFGLQLHVLEKHYDKELLSFFSKLGVKSNPSLDDFLKLWKSWENADRSLSQSECQTFWEFIVKHWSSRTEKFLSENLSKLPVGSDSNELLFLDKRDVFIADDLFLNDLFEQSSSHPLFIWYPQPSLPSSPRQKLLEIYGKIGVPNLSEFVLKYGLSSINCVGLEQVQPKEIFIGKGLIKLILGFVADPSLQMEARTRHGALKSLVDISFFATPEQITMDYCPSLSSGDFLNVKVSRMMCWDRENAKIFIQKLEK</sequence>